<dbReference type="PANTHER" id="PTHR23409:SF21">
    <property type="entry name" value="CAPSID PROTEIN"/>
    <property type="match status" value="1"/>
</dbReference>
<evidence type="ECO:0000313" key="1">
    <source>
        <dbReference type="EMBL" id="GBO25976.1"/>
    </source>
</evidence>
<dbReference type="GO" id="GO:0009263">
    <property type="term" value="P:deoxyribonucleotide biosynthetic process"/>
    <property type="evidence" value="ECO:0007669"/>
    <property type="project" value="InterPro"/>
</dbReference>
<comment type="caution">
    <text evidence="1">The sequence shown here is derived from an EMBL/GenBank/DDBJ whole genome shotgun (WGS) entry which is preliminary data.</text>
</comment>
<dbReference type="EMBL" id="BGPR01048981">
    <property type="protein sequence ID" value="GBO25976.1"/>
    <property type="molecule type" value="Genomic_DNA"/>
</dbReference>
<sequence>MERCYCTKSELELFGPEEIQLAIENSSFVEIHPVASISDSNTIEFQITGLGDAYFDLSHILLNIQAKILKADGTAFTVNDKCGSINYLLNTMFSECHISLNDRYISSESNYAYKTYIQSTLFHSESSQKNFLRAGMFYKDTAGEFDDTDVTAVGKNLGSKQRYERVKGGKIFDMCGILHIDLGTQPPLLISGTTIRVRLLEAKDNFTFLATSGAFRLQIENISLFFRKCDVSSSIVVGHEKALEQALVQMPFTRIETKNFTISSGLKSVIIPNAMNGIFPSRMILGLVSNSAFNGDFKKNPFNFKNYNLSYISLSENEVQIPMSAYTPSYKNDLFARNYLSLFTDLAQHSTNVTLEEYKDNTCLYVFDLTQDYSASDHFMNVARSGDISIHLKFDEDLPETVILLVYMEIQSLIEIEKAETYSLTINHGHSNTVTISVQRSYNN</sequence>
<name>A0A4Y2VP33_ARAVE</name>
<dbReference type="GO" id="GO:0005829">
    <property type="term" value="C:cytosol"/>
    <property type="evidence" value="ECO:0007669"/>
    <property type="project" value="TreeGrafter"/>
</dbReference>
<gene>
    <name evidence="1" type="ORF">AVEN_6428_1</name>
</gene>
<dbReference type="GO" id="GO:0004748">
    <property type="term" value="F:ribonucleoside-diphosphate reductase activity, thioredoxin disulfide as acceptor"/>
    <property type="evidence" value="ECO:0007669"/>
    <property type="project" value="TreeGrafter"/>
</dbReference>
<protein>
    <submittedName>
        <fullName evidence="1">Uncharacterized protein</fullName>
    </submittedName>
</protein>
<dbReference type="OrthoDB" id="6420987at2759"/>
<dbReference type="InterPro" id="IPR000358">
    <property type="entry name" value="RNR_small_fam"/>
</dbReference>
<proteinExistence type="predicted"/>
<accession>A0A4Y2VP33</accession>
<dbReference type="Proteomes" id="UP000499080">
    <property type="component" value="Unassembled WGS sequence"/>
</dbReference>
<organism evidence="1 2">
    <name type="scientific">Araneus ventricosus</name>
    <name type="common">Orbweaver spider</name>
    <name type="synonym">Epeira ventricosa</name>
    <dbReference type="NCBI Taxonomy" id="182803"/>
    <lineage>
        <taxon>Eukaryota</taxon>
        <taxon>Metazoa</taxon>
        <taxon>Ecdysozoa</taxon>
        <taxon>Arthropoda</taxon>
        <taxon>Chelicerata</taxon>
        <taxon>Arachnida</taxon>
        <taxon>Araneae</taxon>
        <taxon>Araneomorphae</taxon>
        <taxon>Entelegynae</taxon>
        <taxon>Araneoidea</taxon>
        <taxon>Araneidae</taxon>
        <taxon>Araneus</taxon>
    </lineage>
</organism>
<dbReference type="PANTHER" id="PTHR23409">
    <property type="entry name" value="RIBONUCLEOSIDE-DIPHOSPHATE REDUCTASE SMALL CHAIN"/>
    <property type="match status" value="1"/>
</dbReference>
<dbReference type="AlphaFoldDB" id="A0A4Y2VP33"/>
<reference evidence="1 2" key="1">
    <citation type="journal article" date="2019" name="Sci. Rep.">
        <title>Orb-weaving spider Araneus ventricosus genome elucidates the spidroin gene catalogue.</title>
        <authorList>
            <person name="Kono N."/>
            <person name="Nakamura H."/>
            <person name="Ohtoshi R."/>
            <person name="Moran D.A.P."/>
            <person name="Shinohara A."/>
            <person name="Yoshida Y."/>
            <person name="Fujiwara M."/>
            <person name="Mori M."/>
            <person name="Tomita M."/>
            <person name="Arakawa K."/>
        </authorList>
    </citation>
    <scope>NUCLEOTIDE SEQUENCE [LARGE SCALE GENOMIC DNA]</scope>
</reference>
<keyword evidence="2" id="KW-1185">Reference proteome</keyword>
<evidence type="ECO:0000313" key="2">
    <source>
        <dbReference type="Proteomes" id="UP000499080"/>
    </source>
</evidence>